<dbReference type="PROSITE" id="PS51549">
    <property type="entry name" value="DM13"/>
    <property type="match status" value="1"/>
</dbReference>
<dbReference type="Proteomes" id="UP001292094">
    <property type="component" value="Unassembled WGS sequence"/>
</dbReference>
<dbReference type="EMBL" id="JAWZYT010000712">
    <property type="protein sequence ID" value="KAK4319907.1"/>
    <property type="molecule type" value="Genomic_DNA"/>
</dbReference>
<dbReference type="PANTHER" id="PTHR24036:SF5">
    <property type="entry name" value="THROMBOMODULIN"/>
    <property type="match status" value="1"/>
</dbReference>
<dbReference type="InterPro" id="IPR019545">
    <property type="entry name" value="DM13_domain"/>
</dbReference>
<keyword evidence="4" id="KW-1185">Reference proteome</keyword>
<protein>
    <recommendedName>
        <fullName evidence="2">DM13 domain-containing protein</fullName>
    </recommendedName>
</protein>
<evidence type="ECO:0000313" key="3">
    <source>
        <dbReference type="EMBL" id="KAK4319907.1"/>
    </source>
</evidence>
<reference evidence="3" key="1">
    <citation type="submission" date="2023-11" db="EMBL/GenBank/DDBJ databases">
        <title>Genome assemblies of two species of porcelain crab, Petrolisthes cinctipes and Petrolisthes manimaculis (Anomura: Porcellanidae).</title>
        <authorList>
            <person name="Angst P."/>
        </authorList>
    </citation>
    <scope>NUCLEOTIDE SEQUENCE</scope>
    <source>
        <strain evidence="3">PB745_02</strain>
        <tissue evidence="3">Gill</tissue>
    </source>
</reference>
<sequence length="76" mass="7957">MTLQPLSTFPCTGVSACVVGGASTSKGVGNLKEKPYMGVYIGKLSTLEHLVTGHVYAIDNTTIYIKGFTYDGEAPG</sequence>
<proteinExistence type="predicted"/>
<evidence type="ECO:0000259" key="2">
    <source>
        <dbReference type="PROSITE" id="PS51549"/>
    </source>
</evidence>
<feature type="domain" description="DM13" evidence="2">
    <location>
        <begin position="38"/>
        <end position="76"/>
    </location>
</feature>
<accession>A0AAE1UDU6</accession>
<organism evidence="3 4">
    <name type="scientific">Petrolisthes manimaculis</name>
    <dbReference type="NCBI Taxonomy" id="1843537"/>
    <lineage>
        <taxon>Eukaryota</taxon>
        <taxon>Metazoa</taxon>
        <taxon>Ecdysozoa</taxon>
        <taxon>Arthropoda</taxon>
        <taxon>Crustacea</taxon>
        <taxon>Multicrustacea</taxon>
        <taxon>Malacostraca</taxon>
        <taxon>Eumalacostraca</taxon>
        <taxon>Eucarida</taxon>
        <taxon>Decapoda</taxon>
        <taxon>Pleocyemata</taxon>
        <taxon>Anomura</taxon>
        <taxon>Galatheoidea</taxon>
        <taxon>Porcellanidae</taxon>
        <taxon>Petrolisthes</taxon>
    </lineage>
</organism>
<keyword evidence="1" id="KW-0677">Repeat</keyword>
<evidence type="ECO:0000313" key="4">
    <source>
        <dbReference type="Proteomes" id="UP001292094"/>
    </source>
</evidence>
<dbReference type="AlphaFoldDB" id="A0AAE1UDU6"/>
<evidence type="ECO:0000256" key="1">
    <source>
        <dbReference type="ARBA" id="ARBA00022737"/>
    </source>
</evidence>
<name>A0AAE1UDU6_9EUCA</name>
<gene>
    <name evidence="3" type="ORF">Pmani_009212</name>
</gene>
<dbReference type="PANTHER" id="PTHR24036">
    <property type="entry name" value="SKELETOR-RELATED"/>
    <property type="match status" value="1"/>
</dbReference>
<comment type="caution">
    <text evidence="3">The sequence shown here is derived from an EMBL/GenBank/DDBJ whole genome shotgun (WGS) entry which is preliminary data.</text>
</comment>
<dbReference type="InterPro" id="IPR052126">
    <property type="entry name" value="Spindle_Org/Thrombomodulin"/>
</dbReference>